<protein>
    <submittedName>
        <fullName evidence="2">DNA-binding MarR family transcriptional regulator</fullName>
    </submittedName>
</protein>
<dbReference type="PANTHER" id="PTHR33164:SF106">
    <property type="entry name" value="TRANSCRIPTIONAL REGULATORY PROTEIN"/>
    <property type="match status" value="1"/>
</dbReference>
<dbReference type="RefSeq" id="WP_243749977.1">
    <property type="nucleotide sequence ID" value="NZ_SNXK01000004.1"/>
</dbReference>
<dbReference type="InterPro" id="IPR036390">
    <property type="entry name" value="WH_DNA-bd_sf"/>
</dbReference>
<organism evidence="2 3">
    <name type="scientific">Nocardia ignorata</name>
    <dbReference type="NCBI Taxonomy" id="145285"/>
    <lineage>
        <taxon>Bacteria</taxon>
        <taxon>Bacillati</taxon>
        <taxon>Actinomycetota</taxon>
        <taxon>Actinomycetes</taxon>
        <taxon>Mycobacteriales</taxon>
        <taxon>Nocardiaceae</taxon>
        <taxon>Nocardia</taxon>
    </lineage>
</organism>
<dbReference type="GO" id="GO:0003700">
    <property type="term" value="F:DNA-binding transcription factor activity"/>
    <property type="evidence" value="ECO:0007669"/>
    <property type="project" value="InterPro"/>
</dbReference>
<dbReference type="GO" id="GO:0006950">
    <property type="term" value="P:response to stress"/>
    <property type="evidence" value="ECO:0007669"/>
    <property type="project" value="TreeGrafter"/>
</dbReference>
<dbReference type="InterPro" id="IPR000835">
    <property type="entry name" value="HTH_MarR-typ"/>
</dbReference>
<feature type="domain" description="HTH marR-type" evidence="1">
    <location>
        <begin position="1"/>
        <end position="126"/>
    </location>
</feature>
<dbReference type="EMBL" id="SNXK01000004">
    <property type="protein sequence ID" value="TDP38137.1"/>
    <property type="molecule type" value="Genomic_DNA"/>
</dbReference>
<dbReference type="Gene3D" id="1.10.10.10">
    <property type="entry name" value="Winged helix-like DNA-binding domain superfamily/Winged helix DNA-binding domain"/>
    <property type="match status" value="1"/>
</dbReference>
<keyword evidence="2" id="KW-0238">DNA-binding</keyword>
<dbReference type="SUPFAM" id="SSF46785">
    <property type="entry name" value="Winged helix' DNA-binding domain"/>
    <property type="match status" value="1"/>
</dbReference>
<evidence type="ECO:0000313" key="3">
    <source>
        <dbReference type="Proteomes" id="UP000295087"/>
    </source>
</evidence>
<dbReference type="AlphaFoldDB" id="A0A4R6PJ54"/>
<dbReference type="SMART" id="SM00347">
    <property type="entry name" value="HTH_MARR"/>
    <property type="match status" value="1"/>
</dbReference>
<sequence length="147" mass="16490">MRLLQRSFDTFDEAVAAHLRLNRTDMRCLDIVLGRRPLSAGELSSALRLNPAATTTVIDRLERAGYVSRAQDPDNRRRVLIEPTADARRMAELIFEPVGRAGAAALRRYDSDQTRLVLDFLATALRVHQEQTDLIAERTRNEGSASS</sequence>
<proteinExistence type="predicted"/>
<dbReference type="PROSITE" id="PS50995">
    <property type="entry name" value="HTH_MARR_2"/>
    <property type="match status" value="1"/>
</dbReference>
<evidence type="ECO:0000313" key="2">
    <source>
        <dbReference type="EMBL" id="TDP38137.1"/>
    </source>
</evidence>
<dbReference type="Proteomes" id="UP000295087">
    <property type="component" value="Unassembled WGS sequence"/>
</dbReference>
<gene>
    <name evidence="2" type="ORF">DFR75_104491</name>
</gene>
<dbReference type="Pfam" id="PF01047">
    <property type="entry name" value="MarR"/>
    <property type="match status" value="1"/>
</dbReference>
<keyword evidence="3" id="KW-1185">Reference proteome</keyword>
<reference evidence="2 3" key="1">
    <citation type="submission" date="2019-03" db="EMBL/GenBank/DDBJ databases">
        <title>Genomic Encyclopedia of Type Strains, Phase IV (KMG-IV): sequencing the most valuable type-strain genomes for metagenomic binning, comparative biology and taxonomic classification.</title>
        <authorList>
            <person name="Goeker M."/>
        </authorList>
    </citation>
    <scope>NUCLEOTIDE SEQUENCE [LARGE SCALE GENOMIC DNA]</scope>
    <source>
        <strain evidence="2 3">DSM 44496</strain>
    </source>
</reference>
<name>A0A4R6PJ54_NOCIG</name>
<evidence type="ECO:0000259" key="1">
    <source>
        <dbReference type="PROSITE" id="PS50995"/>
    </source>
</evidence>
<dbReference type="PANTHER" id="PTHR33164">
    <property type="entry name" value="TRANSCRIPTIONAL REGULATOR, MARR FAMILY"/>
    <property type="match status" value="1"/>
</dbReference>
<dbReference type="InterPro" id="IPR036388">
    <property type="entry name" value="WH-like_DNA-bd_sf"/>
</dbReference>
<dbReference type="GO" id="GO:0003677">
    <property type="term" value="F:DNA binding"/>
    <property type="evidence" value="ECO:0007669"/>
    <property type="project" value="UniProtKB-KW"/>
</dbReference>
<accession>A0A4R6PJ54</accession>
<dbReference type="InterPro" id="IPR039422">
    <property type="entry name" value="MarR/SlyA-like"/>
</dbReference>
<dbReference type="PRINTS" id="PR00598">
    <property type="entry name" value="HTHMARR"/>
</dbReference>
<comment type="caution">
    <text evidence="2">The sequence shown here is derived from an EMBL/GenBank/DDBJ whole genome shotgun (WGS) entry which is preliminary data.</text>
</comment>